<dbReference type="EMBL" id="JAENHP010000013">
    <property type="protein sequence ID" value="MBM2620114.1"/>
    <property type="molecule type" value="Genomic_DNA"/>
</dbReference>
<dbReference type="InterPro" id="IPR036291">
    <property type="entry name" value="NAD(P)-bd_dom_sf"/>
</dbReference>
<dbReference type="InterPro" id="IPR014030">
    <property type="entry name" value="Ketoacyl_synth_N"/>
</dbReference>
<keyword evidence="1" id="KW-0596">Phosphopantetheine</keyword>
<dbReference type="SUPFAM" id="SSF55048">
    <property type="entry name" value="Probable ACP-binding domain of malonyl-CoA ACP transacylase"/>
    <property type="match status" value="1"/>
</dbReference>
<evidence type="ECO:0000256" key="5">
    <source>
        <dbReference type="SAM" id="MobiDB-lite"/>
    </source>
</evidence>
<feature type="domain" description="Carrier" evidence="6">
    <location>
        <begin position="938"/>
        <end position="1014"/>
    </location>
</feature>
<evidence type="ECO:0000313" key="10">
    <source>
        <dbReference type="Proteomes" id="UP000632138"/>
    </source>
</evidence>
<dbReference type="SMART" id="SM00827">
    <property type="entry name" value="PKS_AT"/>
    <property type="match status" value="1"/>
</dbReference>
<feature type="region of interest" description="C-terminal hotdog fold" evidence="4">
    <location>
        <begin position="1585"/>
        <end position="1729"/>
    </location>
</feature>
<dbReference type="Gene3D" id="3.40.366.10">
    <property type="entry name" value="Malonyl-Coenzyme A Acyl Carrier Protein, domain 2"/>
    <property type="match status" value="1"/>
</dbReference>
<sequence>MRIAVVGMACRYPDASSPRELWENALAGRRAFRRMPDERMPLRDYWSPDPAAPDRFYAANAAVLEGWEFDRVAFKVAGSTFRATDLSHWLALEVAAAALADAGFPMGAGLPHERTAVVVGNTLTGEFSRAAQLRLRWPYVRHTVAAALLDQKWDEDRIAEFLDRLEADYKAPFPPVDEDTLAGSLSNTIAGRICNHFDLRGGGYVVDGACSSSLLSIITACRSLVDGDADVAIAGGVDLSIDPMEVIGFAKTGALATGDMKVYDRDSNGFWPGEGCGMVVLMRESEARAAGHRVYATVAGWGVSSDGKGGITRPEVDGYRLALRRAYDRAGFSLGTVALFEGHGTGTKVGDTTELTALARARQADGPVSGPAAIGSIKAMIGHTKAAAGVAGFIKAVQAVHHEVLPPTVACFDPMEPLTGPDAVLRALPRAEPWPSGQPVRAGVTAMGFGGINTHVVIENPQPRRADRLAPRTAALTGSIQDAELLAFDADDLGRLRDQVGEVAEVAGRLSFAQLGDLAATLRDRNRDRPLRAAVVVTSPDDADRLLRRLAELLAKGETGLVDGDGRVFLGHVTGPGRIGLLFPGQGSGSGITGGALARRFTEVREVYRRVDLPRGGDLIATSVAQPRIAAGSVAGLRALDVLGLRGTVAAGHSLGELAALCWGGAMDDDTLLRLAARRGQLMTRPDGGGAMAGLGCGPADAERLTDGLPVVISGYNGPEQTVVSGPAEAVQEVCRRATRESVPATPLAVSEAFHSPLVEPAAEAFAAVLAEMPLGPVTRRVVSTVTGRSIAADEDLAALLRRQITAPVLFHQALAVVAAESDLLVEIGPGRVLSRLAAAATDVPVVALDTDDETLVSALRVVAAAYVRGAGGLPPALFDDRLRREVSLSGPLDVLANPCHQAPAVDVLGGVGQGAWASAGPEAVTAPAPAEDDRITEPTVDLLRRLAAERAELPVAMVRPESRLLDDLHLSSITVGSVVNDVAARLGIPPAGAPLNFATASVRELADTLDEVRATVASGGATDPTVAGAATWARAWRVDDDPQPRPEPGETEPDGRWRLYSEPGEPWADELKHRMESAGAGAGVLVVLPTDCSVEHLDLALRGAQETMTGGAGERFVLVDADPGAAGLARTLRLERPGIRVTIVHAPRDERLAERVVAETRATRGFTEARYGDDGIRRVPTLRVMPVEAEHSHGPLGPDDVLLVTGGGKGITAECALALAGDSGARLAVVGRSDPGRDPELAANLERMSRHGLTVSYARADVTDAASVRNAVGTLTAELGPVTAVLHGAGRNEPAGLPQIDMAAVRSTFAPKLDGLRNVLAAVDAGGLKLLVSLGSIIGRAGLRGEAHYACANDWMARLTREVGEKHPGCRAICLEWSVWSGVGMGERLSVIENLTREGIAPITPAQGIEVLRRLVTDPAAPPSVVISGRTAGLDTIAYDRPELPLLRFVDRPLVWFPGAELVVETELSAGSDLYLADHRLDDTLLFPAVFGMEAMAQVAGALLDTGTAPGFSDVEFSRPVQVPPGGSTRIRIAATVTVPETVDVVIRSAETRFGVDHFRARLHYDGAVVPPGEPSPAGDAGSAVALDPATDLYGGLLFQGPKFQRLVRYHRAAARFADADLSLRPVAWFAGFLPDRLILGDPGVRDALMHGNQVGVPHATLLPTGIERIWSAGPALSGEGEVRFTATERRRDGDTYVYDVAVRDAAGDVLERWSGLTLRAVRTRHDGDGWTPALLGPYLERMTGELTGVSVGVAVEPDDPADADGAGGAIEIRRRRSARALVRITGAPLEVRYRPDGRPEIDGGDTVSTAHAANLTLAALGAGPVAVDAEEVVPRSVNEWRGLLGVHAGLLTDLVDEDSLQVAATRLWVAVECLQKAGEPPAAPLTVEPESRPGWQLFASGALRIATVDAALRDGPRRVVLGVLTKGPQR</sequence>
<dbReference type="InterPro" id="IPR036736">
    <property type="entry name" value="ACP-like_sf"/>
</dbReference>
<dbReference type="InterPro" id="IPR049552">
    <property type="entry name" value="PKS_DH_N"/>
</dbReference>
<accession>A0ABS2AJT7</accession>
<evidence type="ECO:0000256" key="1">
    <source>
        <dbReference type="ARBA" id="ARBA00022450"/>
    </source>
</evidence>
<dbReference type="InterPro" id="IPR014043">
    <property type="entry name" value="Acyl_transferase_dom"/>
</dbReference>
<keyword evidence="2" id="KW-0597">Phosphoprotein</keyword>
<evidence type="ECO:0000256" key="2">
    <source>
        <dbReference type="ARBA" id="ARBA00022553"/>
    </source>
</evidence>
<dbReference type="Pfam" id="PF00109">
    <property type="entry name" value="ketoacyl-synt"/>
    <property type="match status" value="1"/>
</dbReference>
<dbReference type="PROSITE" id="PS52019">
    <property type="entry name" value="PKS_MFAS_DH"/>
    <property type="match status" value="1"/>
</dbReference>
<dbReference type="Pfam" id="PF08659">
    <property type="entry name" value="KR"/>
    <property type="match status" value="1"/>
</dbReference>
<dbReference type="Pfam" id="PF14765">
    <property type="entry name" value="PS-DH"/>
    <property type="match status" value="1"/>
</dbReference>
<dbReference type="InterPro" id="IPR049551">
    <property type="entry name" value="PKS_DH_C"/>
</dbReference>
<dbReference type="InterPro" id="IPR016039">
    <property type="entry name" value="Thiolase-like"/>
</dbReference>
<dbReference type="SUPFAM" id="SSF51735">
    <property type="entry name" value="NAD(P)-binding Rossmann-fold domains"/>
    <property type="match status" value="1"/>
</dbReference>
<feature type="region of interest" description="Disordered" evidence="5">
    <location>
        <begin position="1036"/>
        <end position="1061"/>
    </location>
</feature>
<dbReference type="Pfam" id="PF21089">
    <property type="entry name" value="PKS_DH_N"/>
    <property type="match status" value="1"/>
</dbReference>
<evidence type="ECO:0000259" key="8">
    <source>
        <dbReference type="PROSITE" id="PS52019"/>
    </source>
</evidence>
<keyword evidence="10" id="KW-1185">Reference proteome</keyword>
<dbReference type="Proteomes" id="UP000632138">
    <property type="component" value="Unassembled WGS sequence"/>
</dbReference>
<dbReference type="InterPro" id="IPR013968">
    <property type="entry name" value="PKS_KR"/>
</dbReference>
<dbReference type="PANTHER" id="PTHR43775">
    <property type="entry name" value="FATTY ACID SYNTHASE"/>
    <property type="match status" value="1"/>
</dbReference>
<reference evidence="9 10" key="1">
    <citation type="submission" date="2021-01" db="EMBL/GenBank/DDBJ databases">
        <title>Actinoplanes sp. nov. LDG1-06 isolated from lichen.</title>
        <authorList>
            <person name="Saeng-In P."/>
            <person name="Phongsopitanun W."/>
            <person name="Kanchanasin P."/>
            <person name="Yuki M."/>
            <person name="Kudo T."/>
            <person name="Ohkuma M."/>
            <person name="Tanasupawat S."/>
        </authorList>
    </citation>
    <scope>NUCLEOTIDE SEQUENCE [LARGE SCALE GENOMIC DNA]</scope>
    <source>
        <strain evidence="9 10">LDG1-06</strain>
    </source>
</reference>
<dbReference type="Gene3D" id="3.10.129.110">
    <property type="entry name" value="Polyketide synthase dehydratase"/>
    <property type="match status" value="1"/>
</dbReference>
<dbReference type="SMART" id="SM00825">
    <property type="entry name" value="PKS_KS"/>
    <property type="match status" value="1"/>
</dbReference>
<dbReference type="SUPFAM" id="SSF47336">
    <property type="entry name" value="ACP-like"/>
    <property type="match status" value="1"/>
</dbReference>
<feature type="active site" description="Proton acceptor; for dehydratase activity" evidence="4">
    <location>
        <position position="1480"/>
    </location>
</feature>
<organism evidence="9 10">
    <name type="scientific">Paractinoplanes ovalisporus</name>
    <dbReference type="NCBI Taxonomy" id="2810368"/>
    <lineage>
        <taxon>Bacteria</taxon>
        <taxon>Bacillati</taxon>
        <taxon>Actinomycetota</taxon>
        <taxon>Actinomycetes</taxon>
        <taxon>Micromonosporales</taxon>
        <taxon>Micromonosporaceae</taxon>
        <taxon>Paractinoplanes</taxon>
    </lineage>
</organism>
<dbReference type="InterPro" id="IPR009081">
    <property type="entry name" value="PP-bd_ACP"/>
</dbReference>
<dbReference type="CDD" id="cd00833">
    <property type="entry name" value="PKS"/>
    <property type="match status" value="1"/>
</dbReference>
<dbReference type="PANTHER" id="PTHR43775:SF37">
    <property type="entry name" value="SI:DKEY-61P9.11"/>
    <property type="match status" value="1"/>
</dbReference>
<dbReference type="InterPro" id="IPR057326">
    <property type="entry name" value="KR_dom"/>
</dbReference>
<dbReference type="Pfam" id="PF00698">
    <property type="entry name" value="Acyl_transf_1"/>
    <property type="match status" value="1"/>
</dbReference>
<feature type="domain" description="PKS/mFAS DH" evidence="8">
    <location>
        <begin position="1443"/>
        <end position="1729"/>
    </location>
</feature>
<dbReference type="InterPro" id="IPR014031">
    <property type="entry name" value="Ketoacyl_synth_C"/>
</dbReference>
<dbReference type="Gene3D" id="3.40.50.720">
    <property type="entry name" value="NAD(P)-binding Rossmann-like Domain"/>
    <property type="match status" value="1"/>
</dbReference>
<dbReference type="InterPro" id="IPR020841">
    <property type="entry name" value="PKS_Beta-ketoAc_synthase_dom"/>
</dbReference>
<feature type="domain" description="Ketosynthase family 3 (KS3)" evidence="7">
    <location>
        <begin position="1"/>
        <end position="460"/>
    </location>
</feature>
<gene>
    <name evidence="9" type="ORF">JIG36_31830</name>
</gene>
<dbReference type="InterPro" id="IPR042104">
    <property type="entry name" value="PKS_dehydratase_sf"/>
</dbReference>
<dbReference type="Gene3D" id="1.10.1200.10">
    <property type="entry name" value="ACP-like"/>
    <property type="match status" value="1"/>
</dbReference>
<dbReference type="InterPro" id="IPR050091">
    <property type="entry name" value="PKS_NRPS_Biosynth_Enz"/>
</dbReference>
<evidence type="ECO:0000313" key="9">
    <source>
        <dbReference type="EMBL" id="MBM2620114.1"/>
    </source>
</evidence>
<evidence type="ECO:0000256" key="3">
    <source>
        <dbReference type="ARBA" id="ARBA00022679"/>
    </source>
</evidence>
<evidence type="ECO:0000259" key="6">
    <source>
        <dbReference type="PROSITE" id="PS50075"/>
    </source>
</evidence>
<proteinExistence type="predicted"/>
<comment type="caution">
    <text evidence="9">The sequence shown here is derived from an EMBL/GenBank/DDBJ whole genome shotgun (WGS) entry which is preliminary data.</text>
</comment>
<evidence type="ECO:0000259" key="7">
    <source>
        <dbReference type="PROSITE" id="PS52004"/>
    </source>
</evidence>
<keyword evidence="3" id="KW-0808">Transferase</keyword>
<name>A0ABS2AJT7_9ACTN</name>
<dbReference type="Gene3D" id="3.40.47.10">
    <property type="match status" value="1"/>
</dbReference>
<protein>
    <submittedName>
        <fullName evidence="9">SDR family NAD(P)-dependent oxidoreductase</fullName>
    </submittedName>
</protein>
<dbReference type="InterPro" id="IPR049900">
    <property type="entry name" value="PKS_mFAS_DH"/>
</dbReference>
<evidence type="ECO:0000256" key="4">
    <source>
        <dbReference type="PROSITE-ProRule" id="PRU01363"/>
    </source>
</evidence>
<dbReference type="InterPro" id="IPR020807">
    <property type="entry name" value="PKS_DH"/>
</dbReference>
<dbReference type="Pfam" id="PF02801">
    <property type="entry name" value="Ketoacyl-synt_C"/>
    <property type="match status" value="1"/>
</dbReference>
<feature type="active site" description="Proton donor; for dehydratase activity" evidence="4">
    <location>
        <position position="1648"/>
    </location>
</feature>
<dbReference type="SMART" id="SM00826">
    <property type="entry name" value="PKS_DH"/>
    <property type="match status" value="1"/>
</dbReference>
<dbReference type="PROSITE" id="PS52004">
    <property type="entry name" value="KS3_2"/>
    <property type="match status" value="1"/>
</dbReference>
<dbReference type="RefSeq" id="WP_203380099.1">
    <property type="nucleotide sequence ID" value="NZ_JAENHP010000013.1"/>
</dbReference>
<dbReference type="SUPFAM" id="SSF52151">
    <property type="entry name" value="FabD/lysophospholipase-like"/>
    <property type="match status" value="1"/>
</dbReference>
<dbReference type="InterPro" id="IPR016035">
    <property type="entry name" value="Acyl_Trfase/lysoPLipase"/>
</dbReference>
<dbReference type="InterPro" id="IPR016036">
    <property type="entry name" value="Malonyl_transacylase_ACP-bd"/>
</dbReference>
<dbReference type="PROSITE" id="PS50075">
    <property type="entry name" value="CARRIER"/>
    <property type="match status" value="1"/>
</dbReference>
<dbReference type="InterPro" id="IPR001227">
    <property type="entry name" value="Ac_transferase_dom_sf"/>
</dbReference>
<feature type="region of interest" description="N-terminal hotdog fold" evidence="4">
    <location>
        <begin position="1443"/>
        <end position="1571"/>
    </location>
</feature>
<dbReference type="SMART" id="SM00822">
    <property type="entry name" value="PKS_KR"/>
    <property type="match status" value="1"/>
</dbReference>
<dbReference type="SUPFAM" id="SSF53901">
    <property type="entry name" value="Thiolase-like"/>
    <property type="match status" value="1"/>
</dbReference>
<dbReference type="CDD" id="cd08953">
    <property type="entry name" value="KR_2_SDR_x"/>
    <property type="match status" value="1"/>
</dbReference>
<feature type="compositionally biased region" description="Basic and acidic residues" evidence="5">
    <location>
        <begin position="1037"/>
        <end position="1060"/>
    </location>
</feature>